<feature type="transmembrane region" description="Helical" evidence="1">
    <location>
        <begin position="20"/>
        <end position="41"/>
    </location>
</feature>
<evidence type="ECO:0000256" key="1">
    <source>
        <dbReference type="SAM" id="Phobius"/>
    </source>
</evidence>
<evidence type="ECO:0008006" key="4">
    <source>
        <dbReference type="Google" id="ProtNLM"/>
    </source>
</evidence>
<proteinExistence type="predicted"/>
<keyword evidence="1" id="KW-1133">Transmembrane helix</keyword>
<dbReference type="RefSeq" id="WP_066586536.1">
    <property type="nucleotide sequence ID" value="NZ_CABKVS010000002.1"/>
</dbReference>
<dbReference type="STRING" id="1737425.GCA_900049755_01450"/>
<name>A0A2Z3YX85_9CORY</name>
<dbReference type="EMBL" id="CP024988">
    <property type="protein sequence ID" value="AWT27164.1"/>
    <property type="molecule type" value="Genomic_DNA"/>
</dbReference>
<keyword evidence="3" id="KW-1185">Reference proteome</keyword>
<organism evidence="2 3">
    <name type="scientific">Corynebacterium provencense</name>
    <dbReference type="NCBI Taxonomy" id="1737425"/>
    <lineage>
        <taxon>Bacteria</taxon>
        <taxon>Bacillati</taxon>
        <taxon>Actinomycetota</taxon>
        <taxon>Actinomycetes</taxon>
        <taxon>Mycobacteriales</taxon>
        <taxon>Corynebacteriaceae</taxon>
        <taxon>Corynebacterium</taxon>
    </lineage>
</organism>
<evidence type="ECO:0000313" key="2">
    <source>
        <dbReference type="EMBL" id="AWT27164.1"/>
    </source>
</evidence>
<reference evidence="3" key="1">
    <citation type="submission" date="2017-11" db="EMBL/GenBank/DDBJ databases">
        <title>Otitis media/interna in a cat caused by the recently described species Corynebacterium provencense.</title>
        <authorList>
            <person name="Kittl S."/>
            <person name="Brodard I."/>
            <person name="Rychener L."/>
            <person name="Jores J."/>
            <person name="Roosje P."/>
            <person name="Gobeli Brawand S."/>
        </authorList>
    </citation>
    <scope>NUCLEOTIDE SEQUENCE [LARGE SCALE GENOMIC DNA]</scope>
    <source>
        <strain evidence="3">17KM38</strain>
    </source>
</reference>
<dbReference type="KEGG" id="cpre:Csp1_24160"/>
<dbReference type="AlphaFoldDB" id="A0A2Z3YX85"/>
<gene>
    <name evidence="2" type="ORF">Csp1_24160</name>
</gene>
<protein>
    <recommendedName>
        <fullName evidence="4">DUF218 domain-containing protein</fullName>
    </recommendedName>
</protein>
<keyword evidence="1" id="KW-0812">Transmembrane</keyword>
<dbReference type="Proteomes" id="UP000247696">
    <property type="component" value="Chromosome"/>
</dbReference>
<sequence length="198" mass="21839">MTHRVGPRSRGRRRIRGGRLRRTVLVTVVFVLALTVGWSWFAVKEIYFPRMDPVPDDVDVIVQLGGVPPGDYQAARDLAQQLGVPDLVLSNPVGQVIEDRYCGELPGVRVHCFAPDPSTTRGEARGFAALADANGWRSAYVTGTSREHVGRVRLYFSRCWDGELAVNRPASPRSVGEHVRQGVYQTAGWVKALAARSC</sequence>
<accession>A0A2Z3YX85</accession>
<keyword evidence="1" id="KW-0472">Membrane</keyword>
<evidence type="ECO:0000313" key="3">
    <source>
        <dbReference type="Proteomes" id="UP000247696"/>
    </source>
</evidence>